<dbReference type="InterPro" id="IPR036457">
    <property type="entry name" value="PPM-type-like_dom_sf"/>
</dbReference>
<comment type="caution">
    <text evidence="4">The sequence shown here is derived from an EMBL/GenBank/DDBJ whole genome shotgun (WGS) entry which is preliminary data.</text>
</comment>
<proteinExistence type="predicted"/>
<evidence type="ECO:0000256" key="1">
    <source>
        <dbReference type="ARBA" id="ARBA00022801"/>
    </source>
</evidence>
<dbReference type="PANTHER" id="PTHR43156:SF2">
    <property type="entry name" value="STAGE II SPORULATION PROTEIN E"/>
    <property type="match status" value="1"/>
</dbReference>
<dbReference type="Proteomes" id="UP001519363">
    <property type="component" value="Unassembled WGS sequence"/>
</dbReference>
<dbReference type="InterPro" id="IPR011006">
    <property type="entry name" value="CheY-like_superfamily"/>
</dbReference>
<dbReference type="InterPro" id="IPR001789">
    <property type="entry name" value="Sig_transdc_resp-reg_receiver"/>
</dbReference>
<dbReference type="SMART" id="SM00448">
    <property type="entry name" value="REC"/>
    <property type="match status" value="1"/>
</dbReference>
<reference evidence="4 5" key="1">
    <citation type="submission" date="2021-03" db="EMBL/GenBank/DDBJ databases">
        <title>Sequencing the genomes of 1000 actinobacteria strains.</title>
        <authorList>
            <person name="Klenk H.-P."/>
        </authorList>
    </citation>
    <scope>NUCLEOTIDE SEQUENCE [LARGE SCALE GENOMIC DNA]</scope>
    <source>
        <strain evidence="4 5">DSM 44580</strain>
    </source>
</reference>
<dbReference type="RefSeq" id="WP_086780808.1">
    <property type="nucleotide sequence ID" value="NZ_JAGIOO010000001.1"/>
</dbReference>
<dbReference type="Gene3D" id="3.40.50.2300">
    <property type="match status" value="1"/>
</dbReference>
<dbReference type="Gene3D" id="3.60.40.10">
    <property type="entry name" value="PPM-type phosphatase domain"/>
    <property type="match status" value="1"/>
</dbReference>
<gene>
    <name evidence="4" type="ORF">JOF53_008385</name>
</gene>
<dbReference type="Pfam" id="PF07228">
    <property type="entry name" value="SpoIIE"/>
    <property type="match status" value="1"/>
</dbReference>
<evidence type="ECO:0000256" key="2">
    <source>
        <dbReference type="PROSITE-ProRule" id="PRU00169"/>
    </source>
</evidence>
<sequence>MTISPARVLVADDLEANRFIMSAWLRRGGHTVLEAATGGQALQLLAEHSFDVVLLDVQLPDMSGFEVTEHAKSDPRTASIPVVLVSAAYIEPEDRIAGLNGGADAYLTQPVDPGELLATVEAALRYHRARVLAERLAARLTRLTEATLRINAATSFDELIAASAASAAAVLESAATALVVTPGGEPRAGAAAAPGETPLVRPTPAAVAKELSEAAGVLREGVAVGELADPAWHPAAAVSVAVARSSPGRPPVCLAVDAASVPTAAERDLLVQLAQATAQAVESLRALAEEHTLALTLQRSLLPSSLPEHAGLEMAHRYVPASVNAEVGGDFYEAIELDGELLIAIGDVCGHSIRAATIMGEIRHALRAYAIEGHSPSEILRLLDALLVRFHGWDSLTTMCLLRLDLAAGTMLVANAGHVPPLVAGAGGTCYLDVAGPLLGVGLEHPEAAEFPLPPGMLVVLTTDGLVERSGVDLDEGMELLRASVAHTDDLDELCERLLTRFGRGKQDDIALLALRTQ</sequence>
<dbReference type="SUPFAM" id="SSF81606">
    <property type="entry name" value="PP2C-like"/>
    <property type="match status" value="1"/>
</dbReference>
<dbReference type="Pfam" id="PF00072">
    <property type="entry name" value="Response_reg"/>
    <property type="match status" value="1"/>
</dbReference>
<keyword evidence="1" id="KW-0378">Hydrolase</keyword>
<organism evidence="4 5">
    <name type="scientific">Crossiella equi</name>
    <dbReference type="NCBI Taxonomy" id="130796"/>
    <lineage>
        <taxon>Bacteria</taxon>
        <taxon>Bacillati</taxon>
        <taxon>Actinomycetota</taxon>
        <taxon>Actinomycetes</taxon>
        <taxon>Pseudonocardiales</taxon>
        <taxon>Pseudonocardiaceae</taxon>
        <taxon>Crossiella</taxon>
    </lineage>
</organism>
<dbReference type="InterPro" id="IPR001932">
    <property type="entry name" value="PPM-type_phosphatase-like_dom"/>
</dbReference>
<dbReference type="EMBL" id="JAGIOO010000001">
    <property type="protein sequence ID" value="MBP2479513.1"/>
    <property type="molecule type" value="Genomic_DNA"/>
</dbReference>
<keyword evidence="5" id="KW-1185">Reference proteome</keyword>
<dbReference type="PANTHER" id="PTHR43156">
    <property type="entry name" value="STAGE II SPORULATION PROTEIN E-RELATED"/>
    <property type="match status" value="1"/>
</dbReference>
<dbReference type="SMART" id="SM00331">
    <property type="entry name" value="PP2C_SIG"/>
    <property type="match status" value="1"/>
</dbReference>
<protein>
    <submittedName>
        <fullName evidence="4">CheY-like chemotaxis protein</fullName>
    </submittedName>
</protein>
<dbReference type="SUPFAM" id="SSF52172">
    <property type="entry name" value="CheY-like"/>
    <property type="match status" value="1"/>
</dbReference>
<evidence type="ECO:0000313" key="5">
    <source>
        <dbReference type="Proteomes" id="UP001519363"/>
    </source>
</evidence>
<keyword evidence="2" id="KW-0597">Phosphoprotein</keyword>
<dbReference type="InterPro" id="IPR052016">
    <property type="entry name" value="Bact_Sigma-Reg"/>
</dbReference>
<feature type="domain" description="Response regulatory" evidence="3">
    <location>
        <begin position="7"/>
        <end position="124"/>
    </location>
</feature>
<dbReference type="PROSITE" id="PS50110">
    <property type="entry name" value="RESPONSE_REGULATORY"/>
    <property type="match status" value="1"/>
</dbReference>
<evidence type="ECO:0000259" key="3">
    <source>
        <dbReference type="PROSITE" id="PS50110"/>
    </source>
</evidence>
<feature type="modified residue" description="4-aspartylphosphate" evidence="2">
    <location>
        <position position="56"/>
    </location>
</feature>
<accession>A0ABS5ASF6</accession>
<evidence type="ECO:0000313" key="4">
    <source>
        <dbReference type="EMBL" id="MBP2479513.1"/>
    </source>
</evidence>
<name>A0ABS5ASF6_9PSEU</name>